<feature type="transmembrane region" description="Helical" evidence="15">
    <location>
        <begin position="158"/>
        <end position="179"/>
    </location>
</feature>
<dbReference type="Pfam" id="PF00083">
    <property type="entry name" value="Sugar_tr"/>
    <property type="match status" value="1"/>
</dbReference>
<dbReference type="PANTHER" id="PTHR23503:SF129">
    <property type="entry name" value="SOLUTE CARRIER FAMILY 2 MEMBER 11-LIKE 1"/>
    <property type="match status" value="1"/>
</dbReference>
<reference evidence="17 18" key="1">
    <citation type="journal article" date="2012" name="Genome Biol.">
        <title>Sequencing three crocodilian genomes to illuminate the evolution of archosaurs and amniotes.</title>
        <authorList>
            <person name="St John J.A."/>
            <person name="Braun E.L."/>
            <person name="Isberg S.R."/>
            <person name="Miles L.G."/>
            <person name="Chong A.Y."/>
            <person name="Gongora J."/>
            <person name="Dalzell P."/>
            <person name="Moran C."/>
            <person name="Bed'hom B."/>
            <person name="Abzhanov A."/>
            <person name="Burgess S.C."/>
            <person name="Cooksey A.M."/>
            <person name="Castoe T.A."/>
            <person name="Crawford N.G."/>
            <person name="Densmore L.D."/>
            <person name="Drew J.C."/>
            <person name="Edwards S.V."/>
            <person name="Faircloth B.C."/>
            <person name="Fujita M.K."/>
            <person name="Greenwold M.J."/>
            <person name="Hoffmann F.G."/>
            <person name="Howard J.M."/>
            <person name="Iguchi T."/>
            <person name="Janes D.E."/>
            <person name="Khan S.Y."/>
            <person name="Kohno S."/>
            <person name="de Koning A.J."/>
            <person name="Lance S.L."/>
            <person name="McCarthy F.M."/>
            <person name="McCormack J.E."/>
            <person name="Merchant M.E."/>
            <person name="Peterson D.G."/>
            <person name="Pollock D.D."/>
            <person name="Pourmand N."/>
            <person name="Raney B.J."/>
            <person name="Roessler K.A."/>
            <person name="Sanford J.R."/>
            <person name="Sawyer R.H."/>
            <person name="Schmidt C.J."/>
            <person name="Triplett E.W."/>
            <person name="Tuberville T.D."/>
            <person name="Venegas-Anaya M."/>
            <person name="Howard J.T."/>
            <person name="Jarvis E.D."/>
            <person name="Guillette L.J.Jr."/>
            <person name="Glenn T.C."/>
            <person name="Green R.E."/>
            <person name="Ray D.A."/>
        </authorList>
    </citation>
    <scope>NUCLEOTIDE SEQUENCE [LARGE SCALE GENOMIC DNA]</scope>
    <source>
        <strain evidence="17">KSC_2009_1</strain>
    </source>
</reference>
<keyword evidence="6 14" id="KW-0813">Transport</keyword>
<feature type="transmembrane region" description="Helical" evidence="15">
    <location>
        <begin position="275"/>
        <end position="298"/>
    </location>
</feature>
<gene>
    <name evidence="17" type="ORF">Y1Q_0022732</name>
</gene>
<keyword evidence="10 15" id="KW-1133">Transmembrane helix</keyword>
<dbReference type="SUPFAM" id="SSF103473">
    <property type="entry name" value="MFS general substrate transporter"/>
    <property type="match status" value="1"/>
</dbReference>
<organism evidence="17 18">
    <name type="scientific">Alligator mississippiensis</name>
    <name type="common">American alligator</name>
    <dbReference type="NCBI Taxonomy" id="8496"/>
    <lineage>
        <taxon>Eukaryota</taxon>
        <taxon>Metazoa</taxon>
        <taxon>Chordata</taxon>
        <taxon>Craniata</taxon>
        <taxon>Vertebrata</taxon>
        <taxon>Euteleostomi</taxon>
        <taxon>Archelosauria</taxon>
        <taxon>Archosauria</taxon>
        <taxon>Crocodylia</taxon>
        <taxon>Alligatoridae</taxon>
        <taxon>Alligatorinae</taxon>
        <taxon>Alligator</taxon>
    </lineage>
</organism>
<feature type="transmembrane region" description="Helical" evidence="15">
    <location>
        <begin position="66"/>
        <end position="88"/>
    </location>
</feature>
<sequence>MPTLPFKPMISWNLLLLAFVLGIGGTFQYGLQVSIINPPAEHIKSFISEIWLERYSFPLSDKGVTLLWSSIVSIYSIGGLLGSMYAGYFSIRFGRKKAMLFVNIPALLGAALMGFSKVFGSFEMILLGRFFSGICAGLGLNIHVMYVGECAPKKLRGVTAITASTAIAIGKSVGFAIGLEEILGAKALWPVLMGVSAIPALIQMVTLPFFPDSPRYLLIDKKDKEGCVKAMKQLWGDNDHVAEIDDMIAEQEIINGEKAKSVLDLFRDQSVRWQLITVFLVCCCLQLIGTNAVYFYAYDIFIKAGIPFSQVRYVSLGTGITEVITTILCGFLIERAGRKPLLWTSYVTMTLALGLLTATLSLQERSYWIPYCSVVLIFIFIMSFGIGPAGVSCPLPTEIFIQSYRPAAYVFSGGLSWIQLFIIGLVFPFIVDGLGTYCFIFFLLYCLFMAIFVFLVMPETKGKTMLQIREDFNRLNYRGKKKLIDPEKSGHMVNTTRL</sequence>
<evidence type="ECO:0000256" key="3">
    <source>
        <dbReference type="ARBA" id="ARBA00004651"/>
    </source>
</evidence>
<comment type="caution">
    <text evidence="17">The sequence shown here is derived from an EMBL/GenBank/DDBJ whole genome shotgun (WGS) entry which is preliminary data.</text>
</comment>
<dbReference type="PRINTS" id="PR00171">
    <property type="entry name" value="SUGRTRNSPORT"/>
</dbReference>
<feature type="transmembrane region" description="Helical" evidence="15">
    <location>
        <begin position="191"/>
        <end position="210"/>
    </location>
</feature>
<dbReference type="GO" id="GO:0070837">
    <property type="term" value="P:dehydroascorbic acid transport"/>
    <property type="evidence" value="ECO:0007669"/>
    <property type="project" value="TreeGrafter"/>
</dbReference>
<name>A0A151N459_ALLMI</name>
<dbReference type="InterPro" id="IPR005829">
    <property type="entry name" value="Sugar_transporter_CS"/>
</dbReference>
<dbReference type="GO" id="GO:0042383">
    <property type="term" value="C:sarcolemma"/>
    <property type="evidence" value="ECO:0007669"/>
    <property type="project" value="UniProtKB-SubCell"/>
</dbReference>
<keyword evidence="8" id="KW-0762">Sugar transport</keyword>
<dbReference type="Gene3D" id="1.20.1250.20">
    <property type="entry name" value="MFS general substrate transporter like domains"/>
    <property type="match status" value="1"/>
</dbReference>
<dbReference type="FunFam" id="1.20.1250.20:FF:001511">
    <property type="entry name" value="Solute carrier family 2, facilitated glucose transporter member 5"/>
    <property type="match status" value="1"/>
</dbReference>
<dbReference type="GO" id="GO:0046323">
    <property type="term" value="P:D-glucose import"/>
    <property type="evidence" value="ECO:0007669"/>
    <property type="project" value="TreeGrafter"/>
</dbReference>
<evidence type="ECO:0000256" key="6">
    <source>
        <dbReference type="ARBA" id="ARBA00022448"/>
    </source>
</evidence>
<feature type="transmembrane region" description="Helical" evidence="15">
    <location>
        <begin position="340"/>
        <end position="362"/>
    </location>
</feature>
<evidence type="ECO:0000259" key="16">
    <source>
        <dbReference type="PROSITE" id="PS50850"/>
    </source>
</evidence>
<feature type="transmembrane region" description="Helical" evidence="15">
    <location>
        <begin position="12"/>
        <end position="31"/>
    </location>
</feature>
<feature type="transmembrane region" description="Helical" evidence="15">
    <location>
        <begin position="126"/>
        <end position="146"/>
    </location>
</feature>
<dbReference type="EMBL" id="AKHW03004053">
    <property type="protein sequence ID" value="KYO31613.1"/>
    <property type="molecule type" value="Genomic_DNA"/>
</dbReference>
<evidence type="ECO:0000256" key="7">
    <source>
        <dbReference type="ARBA" id="ARBA00022475"/>
    </source>
</evidence>
<feature type="transmembrane region" description="Helical" evidence="15">
    <location>
        <begin position="437"/>
        <end position="457"/>
    </location>
</feature>
<feature type="transmembrane region" description="Helical" evidence="15">
    <location>
        <begin position="407"/>
        <end position="431"/>
    </location>
</feature>
<evidence type="ECO:0000256" key="12">
    <source>
        <dbReference type="ARBA" id="ARBA00029961"/>
    </source>
</evidence>
<dbReference type="PROSITE" id="PS50850">
    <property type="entry name" value="MFS"/>
    <property type="match status" value="1"/>
</dbReference>
<dbReference type="InterPro" id="IPR045263">
    <property type="entry name" value="GLUT"/>
</dbReference>
<evidence type="ECO:0000256" key="2">
    <source>
        <dbReference type="ARBA" id="ARBA00004135"/>
    </source>
</evidence>
<dbReference type="GO" id="GO:0055056">
    <property type="term" value="F:D-glucose transmembrane transporter activity"/>
    <property type="evidence" value="ECO:0007669"/>
    <property type="project" value="TreeGrafter"/>
</dbReference>
<keyword evidence="18" id="KW-1185">Reference proteome</keyword>
<dbReference type="InterPro" id="IPR036259">
    <property type="entry name" value="MFS_trans_sf"/>
</dbReference>
<dbReference type="NCBIfam" id="TIGR00879">
    <property type="entry name" value="SP"/>
    <property type="match status" value="1"/>
</dbReference>
<feature type="transmembrane region" description="Helical" evidence="15">
    <location>
        <begin position="368"/>
        <end position="395"/>
    </location>
</feature>
<feature type="transmembrane region" description="Helical" evidence="15">
    <location>
        <begin position="310"/>
        <end position="333"/>
    </location>
</feature>
<keyword evidence="7" id="KW-1003">Cell membrane</keyword>
<evidence type="ECO:0000256" key="9">
    <source>
        <dbReference type="ARBA" id="ARBA00022692"/>
    </source>
</evidence>
<evidence type="ECO:0000256" key="13">
    <source>
        <dbReference type="ARBA" id="ARBA00031099"/>
    </source>
</evidence>
<proteinExistence type="inferred from homology"/>
<evidence type="ECO:0000256" key="4">
    <source>
        <dbReference type="ARBA" id="ARBA00007004"/>
    </source>
</evidence>
<evidence type="ECO:0000256" key="10">
    <source>
        <dbReference type="ARBA" id="ARBA00022989"/>
    </source>
</evidence>
<comment type="subcellular location">
    <subcellularLocation>
        <location evidence="2">Cell membrane</location>
        <location evidence="2">Sarcolemma</location>
    </subcellularLocation>
    <subcellularLocation>
        <location evidence="3">Cell membrane</location>
        <topology evidence="3">Multi-pass membrane protein</topology>
    </subcellularLocation>
</comment>
<evidence type="ECO:0000256" key="1">
    <source>
        <dbReference type="ARBA" id="ARBA00000590"/>
    </source>
</evidence>
<dbReference type="InterPro" id="IPR005828">
    <property type="entry name" value="MFS_sugar_transport-like"/>
</dbReference>
<dbReference type="GO" id="GO:1990539">
    <property type="term" value="P:fructose import across plasma membrane"/>
    <property type="evidence" value="ECO:0007669"/>
    <property type="project" value="UniProtKB-ARBA"/>
</dbReference>
<evidence type="ECO:0000256" key="14">
    <source>
        <dbReference type="RuleBase" id="RU003346"/>
    </source>
</evidence>
<dbReference type="GO" id="GO:0005353">
    <property type="term" value="F:fructose transmembrane transporter activity"/>
    <property type="evidence" value="ECO:0007669"/>
    <property type="project" value="UniProtKB-ARBA"/>
</dbReference>
<accession>A0A151N459</accession>
<dbReference type="Proteomes" id="UP000050525">
    <property type="component" value="Unassembled WGS sequence"/>
</dbReference>
<dbReference type="InterPro" id="IPR020846">
    <property type="entry name" value="MFS_dom"/>
</dbReference>
<evidence type="ECO:0000256" key="11">
    <source>
        <dbReference type="ARBA" id="ARBA00023136"/>
    </source>
</evidence>
<evidence type="ECO:0000313" key="17">
    <source>
        <dbReference type="EMBL" id="KYO31613.1"/>
    </source>
</evidence>
<comment type="similarity">
    <text evidence="4">Belongs to the major facilitator superfamily. Sugar transporter (TC 2.A.1.1) family. Glucose transporter subfamily.</text>
</comment>
<dbReference type="PROSITE" id="PS00217">
    <property type="entry name" value="SUGAR_TRANSPORT_2"/>
    <property type="match status" value="1"/>
</dbReference>
<dbReference type="AlphaFoldDB" id="A0A151N459"/>
<evidence type="ECO:0000256" key="5">
    <source>
        <dbReference type="ARBA" id="ARBA00015973"/>
    </source>
</evidence>
<dbReference type="InterPro" id="IPR003663">
    <property type="entry name" value="Sugar/inositol_transpt"/>
</dbReference>
<comment type="catalytic activity">
    <reaction evidence="1">
        <text>D-fructose(out) = D-fructose(in)</text>
        <dbReference type="Rhea" id="RHEA:60372"/>
        <dbReference type="ChEBI" id="CHEBI:37721"/>
    </reaction>
</comment>
<evidence type="ECO:0000313" key="18">
    <source>
        <dbReference type="Proteomes" id="UP000050525"/>
    </source>
</evidence>
<keyword evidence="11 15" id="KW-0472">Membrane</keyword>
<evidence type="ECO:0000256" key="8">
    <source>
        <dbReference type="ARBA" id="ARBA00022597"/>
    </source>
</evidence>
<keyword evidence="9 15" id="KW-0812">Transmembrane</keyword>
<protein>
    <recommendedName>
        <fullName evidence="5">Solute carrier family 2, facilitated glucose transporter member 5</fullName>
    </recommendedName>
    <alternativeName>
        <fullName evidence="13">Fructose transporter</fullName>
    </alternativeName>
    <alternativeName>
        <fullName evidence="12">Glucose transporter type 5, small intestine</fullName>
    </alternativeName>
</protein>
<evidence type="ECO:0000256" key="15">
    <source>
        <dbReference type="SAM" id="Phobius"/>
    </source>
</evidence>
<feature type="domain" description="Major facilitator superfamily (MFS) profile" evidence="16">
    <location>
        <begin position="18"/>
        <end position="461"/>
    </location>
</feature>
<feature type="transmembrane region" description="Helical" evidence="15">
    <location>
        <begin position="100"/>
        <end position="120"/>
    </location>
</feature>
<dbReference type="PANTHER" id="PTHR23503">
    <property type="entry name" value="SOLUTE CARRIER FAMILY 2"/>
    <property type="match status" value="1"/>
</dbReference>